<proteinExistence type="predicted"/>
<dbReference type="Proteomes" id="UP000595814">
    <property type="component" value="Chromosome"/>
</dbReference>
<gene>
    <name evidence="1" type="ORF">JFY71_07010</name>
</gene>
<organism evidence="1 2">
    <name type="scientific">Miniphocaeibacter halophilus</name>
    <dbReference type="NCBI Taxonomy" id="2931922"/>
    <lineage>
        <taxon>Bacteria</taxon>
        <taxon>Bacillati</taxon>
        <taxon>Bacillota</taxon>
        <taxon>Tissierellia</taxon>
        <taxon>Tissierellales</taxon>
        <taxon>Peptoniphilaceae</taxon>
        <taxon>Miniphocaeibacter</taxon>
    </lineage>
</organism>
<reference evidence="1 2" key="1">
    <citation type="journal article" date="2022" name="Int. J. Syst. Evol. Microbiol.">
        <title>Miniphocaeibacter halophilus sp. nov., an ammonium-tolerant acetate-producing bacterium isolated from a biogas system.</title>
        <authorList>
            <person name="Schnurer A."/>
            <person name="Singh A."/>
            <person name="Bi S."/>
            <person name="Qiao W."/>
            <person name="Westerholm M."/>
        </authorList>
    </citation>
    <scope>NUCLEOTIDE SEQUENCE [LARGE SCALE GENOMIC DNA]</scope>
    <source>
        <strain evidence="1 2">AMB_01</strain>
    </source>
</reference>
<evidence type="ECO:0000313" key="2">
    <source>
        <dbReference type="Proteomes" id="UP000595814"/>
    </source>
</evidence>
<keyword evidence="2" id="KW-1185">Reference proteome</keyword>
<name>A0AC61MND6_9FIRM</name>
<accession>A0AC61MND6</accession>
<evidence type="ECO:0000313" key="1">
    <source>
        <dbReference type="EMBL" id="QQK07077.1"/>
    </source>
</evidence>
<dbReference type="EMBL" id="CP066744">
    <property type="protein sequence ID" value="QQK07077.1"/>
    <property type="molecule type" value="Genomic_DNA"/>
</dbReference>
<protein>
    <submittedName>
        <fullName evidence="1">ISL3 family transposase</fullName>
    </submittedName>
</protein>
<sequence length="433" mass="50799">MSTSNYILDFLGIKDKNIKFIKFSNNMRKNNVTYKVIDAKLSYTPNVCPICGNMDKNAIIKHGNKISNIKLLPLNGDPTILKLRKQRFFCKECSHTFTAKTNIVEKNCFISNRVKLHITENLTMKISQKDIARLNYVSSNTVSRSLEANYKAFRVNKSYLPETLCFDEFKSTKDAKGSMSFIFCNGDRKNFNIIDIVENRTLPYLTKYFRKFTYKARANVKYICIDIYKPYMSLIKDVFPNAQIVLDKFHIVNLIGRALLKTRIEIMKNFSTSSIEYKRLKRYWKLIQKDSSKLDIIHFSKWTHFNKWKSTSDVVNETIAVDDNLKKTYEVYQILLSDIRCENSKRLREHLTLFKDTVSEQMEVAINTLLKYFEYVKNTLSTNITNGPLEGTNNLIKSIKRIVFGYRSFYNFRNRVFIIKNLMKPIKNYQAAI</sequence>